<accession>A0A0F9NK30</accession>
<feature type="region of interest" description="Disordered" evidence="1">
    <location>
        <begin position="69"/>
        <end position="113"/>
    </location>
</feature>
<protein>
    <submittedName>
        <fullName evidence="2">Uncharacterized protein</fullName>
    </submittedName>
</protein>
<sequence length="113" mass="12263">MGKQQFQTEHFNSEEKAFRRVYLRTLSKAARVAVQHPGADEVIAGLSSINTAFKTVLVELDKFKTGQYDEASALESDEGSSGAEGSETAPEPLGKETVPLPDSTPPATPRKKR</sequence>
<comment type="caution">
    <text evidence="2">The sequence shown here is derived from an EMBL/GenBank/DDBJ whole genome shotgun (WGS) entry which is preliminary data.</text>
</comment>
<feature type="compositionally biased region" description="Low complexity" evidence="1">
    <location>
        <begin position="69"/>
        <end position="87"/>
    </location>
</feature>
<gene>
    <name evidence="2" type="ORF">LCGC14_1017690</name>
</gene>
<organism evidence="2">
    <name type="scientific">marine sediment metagenome</name>
    <dbReference type="NCBI Taxonomy" id="412755"/>
    <lineage>
        <taxon>unclassified sequences</taxon>
        <taxon>metagenomes</taxon>
        <taxon>ecological metagenomes</taxon>
    </lineage>
</organism>
<dbReference type="EMBL" id="LAZR01004044">
    <property type="protein sequence ID" value="KKN12317.1"/>
    <property type="molecule type" value="Genomic_DNA"/>
</dbReference>
<dbReference type="AlphaFoldDB" id="A0A0F9NK30"/>
<evidence type="ECO:0000313" key="2">
    <source>
        <dbReference type="EMBL" id="KKN12317.1"/>
    </source>
</evidence>
<feature type="compositionally biased region" description="Pro residues" evidence="1">
    <location>
        <begin position="102"/>
        <end position="113"/>
    </location>
</feature>
<evidence type="ECO:0000256" key="1">
    <source>
        <dbReference type="SAM" id="MobiDB-lite"/>
    </source>
</evidence>
<proteinExistence type="predicted"/>
<reference evidence="2" key="1">
    <citation type="journal article" date="2015" name="Nature">
        <title>Complex archaea that bridge the gap between prokaryotes and eukaryotes.</title>
        <authorList>
            <person name="Spang A."/>
            <person name="Saw J.H."/>
            <person name="Jorgensen S.L."/>
            <person name="Zaremba-Niedzwiedzka K."/>
            <person name="Martijn J."/>
            <person name="Lind A.E."/>
            <person name="van Eijk R."/>
            <person name="Schleper C."/>
            <person name="Guy L."/>
            <person name="Ettema T.J."/>
        </authorList>
    </citation>
    <scope>NUCLEOTIDE SEQUENCE</scope>
</reference>
<name>A0A0F9NK30_9ZZZZ</name>